<evidence type="ECO:0000256" key="1">
    <source>
        <dbReference type="ARBA" id="ARBA00004239"/>
    </source>
</evidence>
<evidence type="ECO:0000256" key="8">
    <source>
        <dbReference type="SAM" id="SignalP"/>
    </source>
</evidence>
<evidence type="ECO:0000256" key="2">
    <source>
        <dbReference type="ARBA" id="ARBA00005416"/>
    </source>
</evidence>
<organism evidence="9 10">
    <name type="scientific">Manihot esculenta</name>
    <name type="common">Cassava</name>
    <name type="synonym">Jatropha manihot</name>
    <dbReference type="NCBI Taxonomy" id="3983"/>
    <lineage>
        <taxon>Eukaryota</taxon>
        <taxon>Viridiplantae</taxon>
        <taxon>Streptophyta</taxon>
        <taxon>Embryophyta</taxon>
        <taxon>Tracheophyta</taxon>
        <taxon>Spermatophyta</taxon>
        <taxon>Magnoliopsida</taxon>
        <taxon>eudicotyledons</taxon>
        <taxon>Gunneridae</taxon>
        <taxon>Pentapetalae</taxon>
        <taxon>rosids</taxon>
        <taxon>fabids</taxon>
        <taxon>Malpighiales</taxon>
        <taxon>Euphorbiaceae</taxon>
        <taxon>Crotonoideae</taxon>
        <taxon>Manihoteae</taxon>
        <taxon>Manihot</taxon>
    </lineage>
</organism>
<comment type="similarity">
    <text evidence="2">Belongs to the CLV3/ESR signal peptide family.</text>
</comment>
<evidence type="ECO:0000256" key="7">
    <source>
        <dbReference type="SAM" id="MobiDB-lite"/>
    </source>
</evidence>
<keyword evidence="3" id="KW-0964">Secreted</keyword>
<comment type="caution">
    <text evidence="9">The sequence shown here is derived from an EMBL/GenBank/DDBJ whole genome shotgun (WGS) entry which is preliminary data.</text>
</comment>
<evidence type="ECO:0000256" key="6">
    <source>
        <dbReference type="ARBA" id="ARBA00023278"/>
    </source>
</evidence>
<dbReference type="InterPro" id="IPR039616">
    <property type="entry name" value="CLE1-4"/>
</dbReference>
<dbReference type="OMA" id="SMFETRS"/>
<dbReference type="Proteomes" id="UP000091857">
    <property type="component" value="Chromosome 3"/>
</dbReference>
<dbReference type="PANTHER" id="PTHR33869">
    <property type="entry name" value="CLAVATA3/ESR (CLE)-RELATED PROTEIN 3"/>
    <property type="match status" value="1"/>
</dbReference>
<sequence>MVRNNLRILLYLLLVLLLFSRLEARPIHDQLSNERRITSLSLIERAKEVLSESMKRQEMIGGFNQSLRRSPGGPDPRHH</sequence>
<dbReference type="GO" id="GO:0005576">
    <property type="term" value="C:extracellular region"/>
    <property type="evidence" value="ECO:0007669"/>
    <property type="project" value="UniProtKB-SubCell"/>
</dbReference>
<keyword evidence="10" id="KW-1185">Reference proteome</keyword>
<gene>
    <name evidence="9" type="ORF">MANES_03G103300v8</name>
</gene>
<name>A0A2C9W8C4_MANES</name>
<comment type="subcellular location">
    <subcellularLocation>
        <location evidence="1">Secreted</location>
        <location evidence="1">Extracellular space</location>
    </subcellularLocation>
</comment>
<reference evidence="10" key="1">
    <citation type="journal article" date="2016" name="Nat. Biotechnol.">
        <title>Sequencing wild and cultivated cassava and related species reveals extensive interspecific hybridization and genetic diversity.</title>
        <authorList>
            <person name="Bredeson J.V."/>
            <person name="Lyons J.B."/>
            <person name="Prochnik S.E."/>
            <person name="Wu G.A."/>
            <person name="Ha C.M."/>
            <person name="Edsinger-Gonzales E."/>
            <person name="Grimwood J."/>
            <person name="Schmutz J."/>
            <person name="Rabbi I.Y."/>
            <person name="Egesi C."/>
            <person name="Nauluvula P."/>
            <person name="Lebot V."/>
            <person name="Ndunguru J."/>
            <person name="Mkamilo G."/>
            <person name="Bart R.S."/>
            <person name="Setter T.L."/>
            <person name="Gleadow R.M."/>
            <person name="Kulakow P."/>
            <person name="Ferguson M.E."/>
            <person name="Rounsley S."/>
            <person name="Rokhsar D.S."/>
        </authorList>
    </citation>
    <scope>NUCLEOTIDE SEQUENCE [LARGE SCALE GENOMIC DNA]</scope>
    <source>
        <strain evidence="10">cv. AM560-2</strain>
    </source>
</reference>
<accession>A0A2C9W8C4</accession>
<evidence type="ECO:0000256" key="5">
    <source>
        <dbReference type="ARBA" id="ARBA00023180"/>
    </source>
</evidence>
<keyword evidence="5" id="KW-0325">Glycoprotein</keyword>
<evidence type="ECO:0000313" key="9">
    <source>
        <dbReference type="EMBL" id="OAY54809.1"/>
    </source>
</evidence>
<dbReference type="AlphaFoldDB" id="A0A2C9W8C4"/>
<proteinExistence type="inferred from homology"/>
<dbReference type="STRING" id="3983.A0A2C9W8C4"/>
<dbReference type="EMBL" id="CM004389">
    <property type="protein sequence ID" value="OAY54809.1"/>
    <property type="molecule type" value="Genomic_DNA"/>
</dbReference>
<feature type="region of interest" description="Disordered" evidence="7">
    <location>
        <begin position="58"/>
        <end position="79"/>
    </location>
</feature>
<dbReference type="GO" id="GO:0033612">
    <property type="term" value="F:receptor serine/threonine kinase binding"/>
    <property type="evidence" value="ECO:0000318"/>
    <property type="project" value="GO_Central"/>
</dbReference>
<dbReference type="PANTHER" id="PTHR33869:SF24">
    <property type="entry name" value="CLAVATA3_ESR (CLE)-RELATED PROTEIN 33"/>
    <property type="match status" value="1"/>
</dbReference>
<protein>
    <submittedName>
        <fullName evidence="9">Uncharacterized protein</fullName>
    </submittedName>
</protein>
<keyword evidence="4 8" id="KW-0732">Signal</keyword>
<feature type="chain" id="PRO_5013039329" evidence="8">
    <location>
        <begin position="25"/>
        <end position="79"/>
    </location>
</feature>
<feature type="signal peptide" evidence="8">
    <location>
        <begin position="1"/>
        <end position="24"/>
    </location>
</feature>
<dbReference type="Gramene" id="Manes.03G103300.1.v8.1">
    <property type="protein sequence ID" value="Manes.03G103300.1.v8.1.CDS.1"/>
    <property type="gene ID" value="Manes.03G103300.v8.1"/>
</dbReference>
<evidence type="ECO:0000313" key="10">
    <source>
        <dbReference type="Proteomes" id="UP000091857"/>
    </source>
</evidence>
<evidence type="ECO:0000256" key="3">
    <source>
        <dbReference type="ARBA" id="ARBA00022525"/>
    </source>
</evidence>
<evidence type="ECO:0000256" key="4">
    <source>
        <dbReference type="ARBA" id="ARBA00022729"/>
    </source>
</evidence>
<keyword evidence="6" id="KW-0379">Hydroxylation</keyword>